<keyword evidence="4" id="KW-1185">Reference proteome</keyword>
<feature type="compositionally biased region" description="Pro residues" evidence="1">
    <location>
        <begin position="29"/>
        <end position="44"/>
    </location>
</feature>
<dbReference type="Pfam" id="PF14110">
    <property type="entry name" value="DUF4282"/>
    <property type="match status" value="1"/>
</dbReference>
<dbReference type="EMBL" id="CP001618">
    <property type="protein sequence ID" value="ACQ78949.1"/>
    <property type="molecule type" value="Genomic_DNA"/>
</dbReference>
<feature type="compositionally biased region" description="Pro residues" evidence="1">
    <location>
        <begin position="70"/>
        <end position="83"/>
    </location>
</feature>
<protein>
    <recommendedName>
        <fullName evidence="5">DUF4282 domain-containing protein</fullName>
    </recommendedName>
</protein>
<feature type="transmembrane region" description="Helical" evidence="2">
    <location>
        <begin position="152"/>
        <end position="173"/>
    </location>
</feature>
<feature type="compositionally biased region" description="Low complexity" evidence="1">
    <location>
        <begin position="45"/>
        <end position="57"/>
    </location>
</feature>
<feature type="compositionally biased region" description="Low complexity" evidence="1">
    <location>
        <begin position="17"/>
        <end position="28"/>
    </location>
</feature>
<name>C5BYJ1_BEUC1</name>
<dbReference type="Proteomes" id="UP000007962">
    <property type="component" value="Chromosome"/>
</dbReference>
<dbReference type="AlphaFoldDB" id="C5BYJ1"/>
<feature type="transmembrane region" description="Helical" evidence="2">
    <location>
        <begin position="109"/>
        <end position="132"/>
    </location>
</feature>
<proteinExistence type="predicted"/>
<gene>
    <name evidence="3" type="ordered locus">Bcav_0688</name>
</gene>
<evidence type="ECO:0000313" key="4">
    <source>
        <dbReference type="Proteomes" id="UP000007962"/>
    </source>
</evidence>
<dbReference type="InterPro" id="IPR025557">
    <property type="entry name" value="DUF4282"/>
</dbReference>
<dbReference type="RefSeq" id="WP_012725729.1">
    <property type="nucleotide sequence ID" value="NC_012669.1"/>
</dbReference>
<keyword evidence="2" id="KW-1133">Transmembrane helix</keyword>
<accession>C5BYJ1</accession>
<dbReference type="OrthoDB" id="3261033at2"/>
<evidence type="ECO:0000256" key="2">
    <source>
        <dbReference type="SAM" id="Phobius"/>
    </source>
</evidence>
<sequence length="197" mass="20720">MSTPQGPFGPPPDEGQHPGSVPQGQHPGQQPPPGPQPGPPPGQPWQPQAHPAQQGGVPPTGPTGYGPGGAFPPPPPGQYPAAPPRDAIPIRAAFDFSFQSYATPGLVKIVYILGIVIGALVWVFWVIVGFAAGQPSYIAGSGMRGSSPAFGIVALLFGWIPVVFWILWARILLEFVLSSVRTAMDVREIRSRLDARG</sequence>
<feature type="region of interest" description="Disordered" evidence="1">
    <location>
        <begin position="1"/>
        <end position="84"/>
    </location>
</feature>
<keyword evidence="2" id="KW-0472">Membrane</keyword>
<reference evidence="3 4" key="1">
    <citation type="journal article" date="2009" name="Stand. Genomic Sci.">
        <title>Complete genome sequence of Beutenbergia cavernae type strain (HKI 0122).</title>
        <authorList>
            <person name="Land M."/>
            <person name="Pukall R."/>
            <person name="Abt B."/>
            <person name="Goker M."/>
            <person name="Rohde M."/>
            <person name="Glavina Del Rio T."/>
            <person name="Tice H."/>
            <person name="Copeland A."/>
            <person name="Cheng J.F."/>
            <person name="Lucas S."/>
            <person name="Chen F."/>
            <person name="Nolan M."/>
            <person name="Bruce D."/>
            <person name="Goodwin L."/>
            <person name="Pitluck S."/>
            <person name="Ivanova N."/>
            <person name="Mavromatis K."/>
            <person name="Ovchinnikova G."/>
            <person name="Pati A."/>
            <person name="Chen A."/>
            <person name="Palaniappan K."/>
            <person name="Hauser L."/>
            <person name="Chang Y.J."/>
            <person name="Jefferies C.C."/>
            <person name="Saunders E."/>
            <person name="Brettin T."/>
            <person name="Detter J.C."/>
            <person name="Han C."/>
            <person name="Chain P."/>
            <person name="Bristow J."/>
            <person name="Eisen J.A."/>
            <person name="Markowitz V."/>
            <person name="Hugenholtz P."/>
            <person name="Kyrpides N.C."/>
            <person name="Klenk H.P."/>
            <person name="Lapidus A."/>
        </authorList>
    </citation>
    <scope>NUCLEOTIDE SEQUENCE [LARGE SCALE GENOMIC DNA]</scope>
    <source>
        <strain evidence="4">ATCC BAA-8 / DSM 12333 / NBRC 16432</strain>
    </source>
</reference>
<keyword evidence="2" id="KW-0812">Transmembrane</keyword>
<evidence type="ECO:0008006" key="5">
    <source>
        <dbReference type="Google" id="ProtNLM"/>
    </source>
</evidence>
<dbReference type="KEGG" id="bcv:Bcav_0688"/>
<evidence type="ECO:0000256" key="1">
    <source>
        <dbReference type="SAM" id="MobiDB-lite"/>
    </source>
</evidence>
<organism evidence="3 4">
    <name type="scientific">Beutenbergia cavernae (strain ATCC BAA-8 / DSM 12333 / CCUG 43141 / JCM 11478 / NBRC 16432 / NCIMB 13614 / HKI 0122)</name>
    <dbReference type="NCBI Taxonomy" id="471853"/>
    <lineage>
        <taxon>Bacteria</taxon>
        <taxon>Bacillati</taxon>
        <taxon>Actinomycetota</taxon>
        <taxon>Actinomycetes</taxon>
        <taxon>Micrococcales</taxon>
        <taxon>Beutenbergiaceae</taxon>
        <taxon>Beutenbergia</taxon>
    </lineage>
</organism>
<dbReference type="HOGENOM" id="CLU_1381754_0_0_11"/>
<dbReference type="eggNOG" id="COG5164">
    <property type="taxonomic scope" value="Bacteria"/>
</dbReference>
<evidence type="ECO:0000313" key="3">
    <source>
        <dbReference type="EMBL" id="ACQ78949.1"/>
    </source>
</evidence>
<dbReference type="STRING" id="471853.Bcav_0688"/>